<organism evidence="5 6">
    <name type="scientific">Zygosaccharomyces rouxii</name>
    <dbReference type="NCBI Taxonomy" id="4956"/>
    <lineage>
        <taxon>Eukaryota</taxon>
        <taxon>Fungi</taxon>
        <taxon>Dikarya</taxon>
        <taxon>Ascomycota</taxon>
        <taxon>Saccharomycotina</taxon>
        <taxon>Saccharomycetes</taxon>
        <taxon>Saccharomycetales</taxon>
        <taxon>Saccharomycetaceae</taxon>
        <taxon>Zygosaccharomyces</taxon>
    </lineage>
</organism>
<evidence type="ECO:0000256" key="4">
    <source>
        <dbReference type="SAM" id="MobiDB-lite"/>
    </source>
</evidence>
<evidence type="ECO:0000256" key="1">
    <source>
        <dbReference type="ARBA" id="ARBA00004123"/>
    </source>
</evidence>
<dbReference type="PANTHER" id="PTHR15502:SF7">
    <property type="entry name" value="CALCINEURIN-BINDING PROTEIN CABIN-1"/>
    <property type="match status" value="1"/>
</dbReference>
<dbReference type="GO" id="GO:0005634">
    <property type="term" value="C:nucleus"/>
    <property type="evidence" value="ECO:0007669"/>
    <property type="project" value="UniProtKB-SubCell"/>
</dbReference>
<gene>
    <name evidence="5" type="ORF">ZYGR_0H02070</name>
</gene>
<accession>A0A1Q2ZV10</accession>
<feature type="compositionally biased region" description="Basic and acidic residues" evidence="4">
    <location>
        <begin position="323"/>
        <end position="337"/>
    </location>
</feature>
<evidence type="ECO:0008006" key="7">
    <source>
        <dbReference type="Google" id="ProtNLM"/>
    </source>
</evidence>
<name>A0A1Q2ZV10_ZYGRO</name>
<dbReference type="PANTHER" id="PTHR15502">
    <property type="entry name" value="CALCINEURIN-BINDING PROTEIN CABIN 1-RELATED"/>
    <property type="match status" value="1"/>
</dbReference>
<feature type="region of interest" description="Disordered" evidence="4">
    <location>
        <begin position="1590"/>
        <end position="1644"/>
    </location>
</feature>
<protein>
    <recommendedName>
        <fullName evidence="7">Histone transcription regulator 3 homolog</fullName>
    </recommendedName>
</protein>
<reference evidence="5 6" key="1">
    <citation type="submission" date="2016-08" db="EMBL/GenBank/DDBJ databases">
        <title>Draft genome sequence of allopolyploid Zygosaccharomyces rouxii.</title>
        <authorList>
            <person name="Watanabe J."/>
            <person name="Uehara K."/>
            <person name="Mogi Y."/>
            <person name="Tsukioka Y."/>
        </authorList>
    </citation>
    <scope>NUCLEOTIDE SEQUENCE [LARGE SCALE GENOMIC DNA]</scope>
    <source>
        <strain evidence="5 6">NBRC 110957</strain>
    </source>
</reference>
<keyword evidence="3" id="KW-0539">Nucleus</keyword>
<dbReference type="Proteomes" id="UP000187013">
    <property type="component" value="Unassembled WGS sequence"/>
</dbReference>
<comment type="caution">
    <text evidence="5">The sequence shown here is derived from an EMBL/GenBank/DDBJ whole genome shotgun (WGS) entry which is preliminary data.</text>
</comment>
<evidence type="ECO:0000313" key="5">
    <source>
        <dbReference type="EMBL" id="GAV47366.1"/>
    </source>
</evidence>
<feature type="compositionally biased region" description="Polar residues" evidence="4">
    <location>
        <begin position="339"/>
        <end position="359"/>
    </location>
</feature>
<evidence type="ECO:0000313" key="6">
    <source>
        <dbReference type="Proteomes" id="UP000187013"/>
    </source>
</evidence>
<dbReference type="GO" id="GO:0006325">
    <property type="term" value="P:chromatin organization"/>
    <property type="evidence" value="ECO:0007669"/>
    <property type="project" value="InterPro"/>
</dbReference>
<feature type="compositionally biased region" description="Polar residues" evidence="4">
    <location>
        <begin position="1623"/>
        <end position="1636"/>
    </location>
</feature>
<dbReference type="OrthoDB" id="77564at2759"/>
<evidence type="ECO:0000256" key="2">
    <source>
        <dbReference type="ARBA" id="ARBA00007335"/>
    </source>
</evidence>
<proteinExistence type="inferred from homology"/>
<dbReference type="eggNOG" id="ENOG502QQX4">
    <property type="taxonomic scope" value="Eukaryota"/>
</dbReference>
<feature type="region of interest" description="Disordered" evidence="4">
    <location>
        <begin position="292"/>
        <end position="375"/>
    </location>
</feature>
<dbReference type="InterPro" id="IPR033053">
    <property type="entry name" value="Hir3/CABIN1"/>
</dbReference>
<feature type="compositionally biased region" description="Basic and acidic residues" evidence="4">
    <location>
        <begin position="295"/>
        <end position="312"/>
    </location>
</feature>
<dbReference type="GO" id="GO:0000417">
    <property type="term" value="C:HIR complex"/>
    <property type="evidence" value="ECO:0007669"/>
    <property type="project" value="TreeGrafter"/>
</dbReference>
<comment type="similarity">
    <text evidence="2">Belongs to the HIR3 family.</text>
</comment>
<dbReference type="EMBL" id="BDGX01000008">
    <property type="protein sequence ID" value="GAV47366.1"/>
    <property type="molecule type" value="Genomic_DNA"/>
</dbReference>
<sequence>MSAFNALNITPHDEQLEAEEHSRELEIEECFKIFQSALFELKTKRYKEADSKFEELLSRDVIKPDKWGVYYYSSPTLDRLRYLSYRNRGMYHYSYLLDHRSSISSQDIVDCIIKVIENLLESIQHNDADSTVTELLIQIFQSYKSKRLERMVLEYELTRSENNLLLLGRKKRSILPKLRQIIGQYSDLLQEIRDNEPTRTNMKLLQNLAHPKQLPELNSVLLQIRDMKTQDEHIMKELDVLEVTLESFTWEALAESLKGLLPQTKSTNLLNKSLDPYADLEEPIEGIKFVLAQNDKVEPEPENNKPEEETIKEQITPSLDNTNDVKEQEPVAEKEAQELDTSTNKRPIDQVESSKPAQRSSKRFKDKDQEVSENETSITNHVAFLEELASLLELLGYEPSSDQWKSLLEAQSDTNEEHLPHRDLLDCLKDWSSWHTDIFAQNDSGSNNTVSNGGDTLQLNALLKSNVFADKDNDVNPLEDLPEEKLSSFINAINETPIHFQEVRFRFLHMLLTNGGQGEQRPIIDCSWSRPLFQAVEWLFLSIEQNLFEFACNNHDSCAYLALSLYELLVNMMGGICEEISSKKLQGHRTTELKTQRNKLVIKHDKWLDLLRSYHKVSTKWNLHFQWAHYCFLQYTCEVFDDQLPSNLYMIEEMLNELHEPFDAVYPNYRYIPRLNLSSLHSQIRKISIIRRISVVDIANEEAKTEDTDQNMDILERILLQSVQPGKEVLPEDQEMLSFIQNSPFLLKLKLWEALFSYYVKNQNVVSAMNCYFYVLKLLSNIVLSDRYSQQAEKQRHQILLTVLITVGNFTSKFIKLLSDSNWSNLRISEVPESEQLLVKFFILFNSVLYFENRKDLFGRSFFRKAAKSSAKVKDIIANLTTLLIYFFDSELSSKRPEQRGYLMSNFIWSSHSLLGSFGFCDASNGNFLKLSEHLLCQFIDQESLVQLKQILWCRYHYIIAGDNFTPEQHRTRAIEMDKRNSLPLGIYLIKLQYQGKNPLLASGNKASLKPVLDNIIELVGDPISLGNHVVARNKYLIEEYLDSPLTANILRKAFKGGGQLALTTPRDELQEATDAGLFYVSSIQAFNLYRIRKKSMQARPSELDYIVAMLKNDILYNTQRFESWLLLGQCFAFMVEDDLIWTSDKLSVPEKKYCTAQTQRQAILCYIMSVAIYYDKPLKTADDNLIIQKAFEALGSEMMSGYLKPMEKLCYFGSLSGPLLKLDEEGEIIKQDQFSMRTISDFNVEQAILFSFQQAINFENGDDTNEGVNSTKWIYYYNIGRFLFKIARTEHGMVASKNLLKSCRLASSVSSHKDPIIEPHYSFINICYKLVKNDTLSPHKALSLVSKDKDFFEEDDQFWQMDNSLAEDYQKKFFYQKVVKLLHFLLSVDRKKWHHRPRYRIAKIHFEDFDDVDTAITEIEIVMSVKSAHKNLVNIWKPDFERPGKHFVYTYQYVMFYLDLLFCKNDFNSIGRVCKKIRRFGSGMAYVNKAIEHALMLYTQCTRSKLQLNEKECVEHLMPSLNYQVFLKVSEDLQNGFSEENYSEELLSGLKIAYQLKKGNNGIAFDGICISIYFKYFYLPVAPIDVEPDASINGQDQDREDTATHAPSQTPEPPVNQGPKPVTQSTNGQPMSNKFSIPRKRVSKKDAFDRIRLLVEKITCN</sequence>
<comment type="subcellular location">
    <subcellularLocation>
        <location evidence="1">Nucleus</location>
    </subcellularLocation>
</comment>
<dbReference type="GO" id="GO:0031491">
    <property type="term" value="F:nucleosome binding"/>
    <property type="evidence" value="ECO:0007669"/>
    <property type="project" value="TreeGrafter"/>
</dbReference>
<evidence type="ECO:0000256" key="3">
    <source>
        <dbReference type="ARBA" id="ARBA00023242"/>
    </source>
</evidence>